<sequence>MTVENDILEELKKIREAVTPKVTPPEPAPKGIIAEFKEFIGKAGVLGLAIGFIMGTVIGRVVTALVQDLIMPIPSAFIEGGDWRKAVFTIPVGNGMSFGIGDFVGVVIDFLIIALVIFVIAKFARKAGLK</sequence>
<accession>A0A128A2L1</accession>
<organism evidence="6 7">
    <name type="scientific">Nitrosotalea devaniterrae</name>
    <dbReference type="NCBI Taxonomy" id="1078905"/>
    <lineage>
        <taxon>Archaea</taxon>
        <taxon>Nitrososphaerota</taxon>
        <taxon>Nitrososphaeria</taxon>
        <taxon>Nitrosotaleales</taxon>
        <taxon>Nitrosotaleaceae</taxon>
        <taxon>Nitrosotalea</taxon>
    </lineage>
</organism>
<feature type="transmembrane region" description="Helical" evidence="5">
    <location>
        <begin position="103"/>
        <end position="124"/>
    </location>
</feature>
<evidence type="ECO:0000313" key="7">
    <source>
        <dbReference type="Proteomes" id="UP000196239"/>
    </source>
</evidence>
<dbReference type="GO" id="GO:0016020">
    <property type="term" value="C:membrane"/>
    <property type="evidence" value="ECO:0007669"/>
    <property type="project" value="UniProtKB-SubCell"/>
</dbReference>
<dbReference type="Proteomes" id="UP000196239">
    <property type="component" value="Chromosome 1"/>
</dbReference>
<name>A0A128A2L1_9ARCH</name>
<dbReference type="AlphaFoldDB" id="A0A128A2L1"/>
<dbReference type="KEGG" id="ndv:NDEV_0826"/>
<reference evidence="7" key="1">
    <citation type="submission" date="2015-10" db="EMBL/GenBank/DDBJ databases">
        <authorList>
            <person name="Lehtovirta-Morley L.E."/>
            <person name="Vieille C."/>
        </authorList>
    </citation>
    <scope>NUCLEOTIDE SEQUENCE [LARGE SCALE GENOMIC DNA]</scope>
</reference>
<dbReference type="EMBL" id="LN890280">
    <property type="protein sequence ID" value="CUR51591.1"/>
    <property type="molecule type" value="Genomic_DNA"/>
</dbReference>
<dbReference type="PANTHER" id="PTHR30266">
    <property type="entry name" value="MECHANOSENSITIVE CHANNEL MSCL"/>
    <property type="match status" value="1"/>
</dbReference>
<evidence type="ECO:0000313" key="6">
    <source>
        <dbReference type="EMBL" id="CUR51591.1"/>
    </source>
</evidence>
<dbReference type="PANTHER" id="PTHR30266:SF2">
    <property type="entry name" value="LARGE-CONDUCTANCE MECHANOSENSITIVE CHANNEL"/>
    <property type="match status" value="1"/>
</dbReference>
<keyword evidence="7" id="KW-1185">Reference proteome</keyword>
<dbReference type="SUPFAM" id="SSF81330">
    <property type="entry name" value="Gated mechanosensitive channel"/>
    <property type="match status" value="1"/>
</dbReference>
<evidence type="ECO:0000256" key="4">
    <source>
        <dbReference type="ARBA" id="ARBA00023136"/>
    </source>
</evidence>
<evidence type="ECO:0000256" key="2">
    <source>
        <dbReference type="ARBA" id="ARBA00022692"/>
    </source>
</evidence>
<keyword evidence="3 5" id="KW-1133">Transmembrane helix</keyword>
<dbReference type="GO" id="GO:0008381">
    <property type="term" value="F:mechanosensitive monoatomic ion channel activity"/>
    <property type="evidence" value="ECO:0007669"/>
    <property type="project" value="TreeGrafter"/>
</dbReference>
<gene>
    <name evidence="6" type="primary">mscL</name>
    <name evidence="6" type="ORF">NDEV_0826</name>
</gene>
<dbReference type="InterPro" id="IPR037673">
    <property type="entry name" value="MSC/AndL"/>
</dbReference>
<evidence type="ECO:0000256" key="3">
    <source>
        <dbReference type="ARBA" id="ARBA00022989"/>
    </source>
</evidence>
<comment type="subcellular location">
    <subcellularLocation>
        <location evidence="1">Membrane</location>
        <topology evidence="1">Multi-pass membrane protein</topology>
    </subcellularLocation>
</comment>
<protein>
    <submittedName>
        <fullName evidence="6">Large-conductance mechanosensitive channel</fullName>
    </submittedName>
</protein>
<dbReference type="Pfam" id="PF01741">
    <property type="entry name" value="MscL"/>
    <property type="match status" value="1"/>
</dbReference>
<evidence type="ECO:0000256" key="5">
    <source>
        <dbReference type="SAM" id="Phobius"/>
    </source>
</evidence>
<evidence type="ECO:0000256" key="1">
    <source>
        <dbReference type="ARBA" id="ARBA00004141"/>
    </source>
</evidence>
<dbReference type="Gene3D" id="1.10.1200.120">
    <property type="entry name" value="Large-conductance mechanosensitive channel, MscL, domain 1"/>
    <property type="match status" value="1"/>
</dbReference>
<dbReference type="InterPro" id="IPR036019">
    <property type="entry name" value="MscL_channel"/>
</dbReference>
<proteinExistence type="predicted"/>
<keyword evidence="2 5" id="KW-0812">Transmembrane</keyword>
<feature type="transmembrane region" description="Helical" evidence="5">
    <location>
        <begin position="45"/>
        <end position="66"/>
    </location>
</feature>
<keyword evidence="4 5" id="KW-0472">Membrane</keyword>